<name>A0A0C2HBW0_9BILA</name>
<dbReference type="EMBL" id="KN726878">
    <property type="protein sequence ID" value="KIH66991.1"/>
    <property type="molecule type" value="Genomic_DNA"/>
</dbReference>
<evidence type="ECO:0000313" key="1">
    <source>
        <dbReference type="EMBL" id="KIH66991.1"/>
    </source>
</evidence>
<evidence type="ECO:0000313" key="2">
    <source>
        <dbReference type="Proteomes" id="UP000054047"/>
    </source>
</evidence>
<dbReference type="Proteomes" id="UP000054047">
    <property type="component" value="Unassembled WGS sequence"/>
</dbReference>
<dbReference type="AlphaFoldDB" id="A0A0C2HBW0"/>
<evidence type="ECO:0008006" key="3">
    <source>
        <dbReference type="Google" id="ProtNLM"/>
    </source>
</evidence>
<proteinExistence type="predicted"/>
<gene>
    <name evidence="1" type="ORF">ANCDUO_02680</name>
</gene>
<sequence>MVKQNEPIKLLKKLIFIAIDQKNDLWDDTVVSEDDYVEQLISTLQNVWKDVEHNIATTRQTQKHNYDLRKRVAPTDSKIGQQVLIRKDVGSKIAPKFEGPFPIVDIERPNATVKDGRRLRIVHFNRLKPYIPVSEITNNEQ</sequence>
<reference evidence="1 2" key="1">
    <citation type="submission" date="2013-12" db="EMBL/GenBank/DDBJ databases">
        <title>Draft genome of the parsitic nematode Ancylostoma duodenale.</title>
        <authorList>
            <person name="Mitreva M."/>
        </authorList>
    </citation>
    <scope>NUCLEOTIDE SEQUENCE [LARGE SCALE GENOMIC DNA]</scope>
    <source>
        <strain evidence="1 2">Zhejiang</strain>
    </source>
</reference>
<dbReference type="OrthoDB" id="420169at2759"/>
<organism evidence="1 2">
    <name type="scientific">Ancylostoma duodenale</name>
    <dbReference type="NCBI Taxonomy" id="51022"/>
    <lineage>
        <taxon>Eukaryota</taxon>
        <taxon>Metazoa</taxon>
        <taxon>Ecdysozoa</taxon>
        <taxon>Nematoda</taxon>
        <taxon>Chromadorea</taxon>
        <taxon>Rhabditida</taxon>
        <taxon>Rhabditina</taxon>
        <taxon>Rhabditomorpha</taxon>
        <taxon>Strongyloidea</taxon>
        <taxon>Ancylostomatidae</taxon>
        <taxon>Ancylostomatinae</taxon>
        <taxon>Ancylostoma</taxon>
    </lineage>
</organism>
<keyword evidence="2" id="KW-1185">Reference proteome</keyword>
<protein>
    <recommendedName>
        <fullName evidence="3">Integrase zinc-binding domain-containing protein</fullName>
    </recommendedName>
</protein>
<accession>A0A0C2HBW0</accession>